<dbReference type="GO" id="GO:0005737">
    <property type="term" value="C:cytoplasm"/>
    <property type="evidence" value="ECO:0007669"/>
    <property type="project" value="TreeGrafter"/>
</dbReference>
<dbReference type="GO" id="GO:0009432">
    <property type="term" value="P:SOS response"/>
    <property type="evidence" value="ECO:0007669"/>
    <property type="project" value="TreeGrafter"/>
</dbReference>
<dbReference type="AlphaFoldDB" id="A0A1G2CRY6"/>
<feature type="domain" description="ATP-grasp fold RimK-type" evidence="1">
    <location>
        <begin position="126"/>
        <end position="317"/>
    </location>
</feature>
<dbReference type="STRING" id="1798656.A2604_02815"/>
<accession>A0A1G2CRY6</accession>
<evidence type="ECO:0000313" key="2">
    <source>
        <dbReference type="EMBL" id="OGZ03972.1"/>
    </source>
</evidence>
<dbReference type="InterPro" id="IPR013651">
    <property type="entry name" value="ATP-grasp_RimK-type"/>
</dbReference>
<reference evidence="2 3" key="1">
    <citation type="journal article" date="2016" name="Nat. Commun.">
        <title>Thousands of microbial genomes shed light on interconnected biogeochemical processes in an aquifer system.</title>
        <authorList>
            <person name="Anantharaman K."/>
            <person name="Brown C.T."/>
            <person name="Hug L.A."/>
            <person name="Sharon I."/>
            <person name="Castelle C.J."/>
            <person name="Probst A.J."/>
            <person name="Thomas B.C."/>
            <person name="Singh A."/>
            <person name="Wilkins M.J."/>
            <person name="Karaoz U."/>
            <person name="Brodie E.L."/>
            <person name="Williams K.H."/>
            <person name="Hubbard S.S."/>
            <person name="Banfield J.F."/>
        </authorList>
    </citation>
    <scope>NUCLEOTIDE SEQUENCE [LARGE SCALE GENOMIC DNA]</scope>
</reference>
<sequence length="323" mass="37594">MILGIGNSGSYELEAFQSVLTELRKNGHDAILFRQDKCLEKDFLSFEIKSNRCLFFVYVDGKKYDVNNFHAIWYMKPMLPDILLNFNPPEYRQLLAKSFLQMRKSIWFLFGHKNWINNPLACDTMENKILQLKIASEVGFHIPDTVITYNPDDVRDFYKKNQKKIIVKLLTSSSIKGKIIGTNIVKSGHLDKIDSVKMSPSIFQALILKEYELRITIVGKKIFAAKIYSQEDEGTSIDWRRKPKVNDFDVRMETTRLPPEIENLVFKFMERSGLKFGCIDMIFTPDKKYVFLEINPNGQWYFVQLRTGEEIALAIADLLIFGR</sequence>
<protein>
    <recommendedName>
        <fullName evidence="1">ATP-grasp fold RimK-type domain-containing protein</fullName>
    </recommendedName>
</protein>
<name>A0A1G2CRY6_9BACT</name>
<dbReference type="SUPFAM" id="SSF56059">
    <property type="entry name" value="Glutathione synthetase ATP-binding domain-like"/>
    <property type="match status" value="1"/>
</dbReference>
<organism evidence="2 3">
    <name type="scientific">Candidatus Liptonbacteria bacterium RIFOXYD1_FULL_36_11</name>
    <dbReference type="NCBI Taxonomy" id="1798656"/>
    <lineage>
        <taxon>Bacteria</taxon>
        <taxon>Candidatus Liptoniibacteriota</taxon>
    </lineage>
</organism>
<dbReference type="EMBL" id="MHLG01000010">
    <property type="protein sequence ID" value="OGZ03972.1"/>
    <property type="molecule type" value="Genomic_DNA"/>
</dbReference>
<dbReference type="Pfam" id="PF08443">
    <property type="entry name" value="RimK"/>
    <property type="match status" value="1"/>
</dbReference>
<gene>
    <name evidence="2" type="ORF">A2604_02815</name>
</gene>
<proteinExistence type="predicted"/>
<dbReference type="PANTHER" id="PTHR21621:SF0">
    <property type="entry name" value="BETA-CITRYLGLUTAMATE SYNTHASE B-RELATED"/>
    <property type="match status" value="1"/>
</dbReference>
<evidence type="ECO:0000259" key="1">
    <source>
        <dbReference type="Pfam" id="PF08443"/>
    </source>
</evidence>
<dbReference type="Gene3D" id="3.30.470.20">
    <property type="entry name" value="ATP-grasp fold, B domain"/>
    <property type="match status" value="1"/>
</dbReference>
<evidence type="ECO:0000313" key="3">
    <source>
        <dbReference type="Proteomes" id="UP000177587"/>
    </source>
</evidence>
<dbReference type="PANTHER" id="PTHR21621">
    <property type="entry name" value="RIBOSOMAL PROTEIN S6 MODIFICATION PROTEIN"/>
    <property type="match status" value="1"/>
</dbReference>
<dbReference type="GO" id="GO:0018169">
    <property type="term" value="F:ribosomal S6-glutamic acid ligase activity"/>
    <property type="evidence" value="ECO:0007669"/>
    <property type="project" value="TreeGrafter"/>
</dbReference>
<dbReference type="Proteomes" id="UP000177587">
    <property type="component" value="Unassembled WGS sequence"/>
</dbReference>
<comment type="caution">
    <text evidence="2">The sequence shown here is derived from an EMBL/GenBank/DDBJ whole genome shotgun (WGS) entry which is preliminary data.</text>
</comment>